<name>A0A4Q7VVL6_9BURK</name>
<dbReference type="GO" id="GO:0005524">
    <property type="term" value="F:ATP binding"/>
    <property type="evidence" value="ECO:0007669"/>
    <property type="project" value="UniProtKB-KW"/>
</dbReference>
<keyword evidence="6" id="KW-1185">Reference proteome</keyword>
<protein>
    <recommendedName>
        <fullName evidence="4">Aminoglycoside phosphotransferase domain-containing protein</fullName>
    </recommendedName>
</protein>
<reference evidence="5 6" key="1">
    <citation type="submission" date="2019-02" db="EMBL/GenBank/DDBJ databases">
        <title>Genomic Encyclopedia of Type Strains, Phase IV (KMG-IV): sequencing the most valuable type-strain genomes for metagenomic binning, comparative biology and taxonomic classification.</title>
        <authorList>
            <person name="Goeker M."/>
        </authorList>
    </citation>
    <scope>NUCLEOTIDE SEQUENCE [LARGE SCALE GENOMIC DNA]</scope>
    <source>
        <strain evidence="5 6">DSM 19570</strain>
    </source>
</reference>
<dbReference type="PANTHER" id="PTHR33540">
    <property type="entry name" value="TRNA THREONYLCARBAMOYLADENOSINE BIOSYNTHESIS PROTEIN TSAE"/>
    <property type="match status" value="1"/>
</dbReference>
<feature type="region of interest" description="Disordered" evidence="3">
    <location>
        <begin position="1"/>
        <end position="27"/>
    </location>
</feature>
<evidence type="ECO:0000256" key="1">
    <source>
        <dbReference type="ARBA" id="ARBA00022741"/>
    </source>
</evidence>
<sequence length="371" mass="41672">MRVAPRRPLSNARDGARGTSLHSMSQTPIHWADPARATACAGWLGACAPQLQLAPDTLRAASADASFRRYLRVDGGGGRSFIVMDAPPAQENCGPFVQVAELLHQAGLHTPRVLAWDEAQGFMLLDDLGQQLFLAALRDAPAAEADALMRDAISALVQMQLRADASALPAYDDALLRREVELFPTWCVEREFGIRWNADQQALWTSVSQQLIDSALAQPTVFVHRDWMPRNLMVSTPNPGVLDFQDAVRGPIAYDMASLLRDAFISWEEERELDWAVRYWQQARTAGLRVDEDFGEFWRQLEWMGLQRHLKVLGIFCRLKHRDGKPSYSADLPRFFAYATKVALRYRPLAPLLRLIEPMSGPMTQTGFSLR</sequence>
<proteinExistence type="predicted"/>
<keyword evidence="1" id="KW-0547">Nucleotide-binding</keyword>
<dbReference type="EMBL" id="SHKP01000005">
    <property type="protein sequence ID" value="RZU00680.1"/>
    <property type="molecule type" value="Genomic_DNA"/>
</dbReference>
<dbReference type="Gene3D" id="3.90.1200.10">
    <property type="match status" value="1"/>
</dbReference>
<dbReference type="PANTHER" id="PTHR33540:SF1">
    <property type="entry name" value="N-ACETYLMURAMATE_N-ACETYLGLUCOSAMINE KINASE"/>
    <property type="match status" value="1"/>
</dbReference>
<dbReference type="Gene3D" id="3.30.200.20">
    <property type="entry name" value="Phosphorylase Kinase, domain 1"/>
    <property type="match status" value="1"/>
</dbReference>
<evidence type="ECO:0000313" key="6">
    <source>
        <dbReference type="Proteomes" id="UP000293671"/>
    </source>
</evidence>
<dbReference type="Pfam" id="PF01636">
    <property type="entry name" value="APH"/>
    <property type="match status" value="1"/>
</dbReference>
<dbReference type="SUPFAM" id="SSF56112">
    <property type="entry name" value="Protein kinase-like (PK-like)"/>
    <property type="match status" value="1"/>
</dbReference>
<evidence type="ECO:0000256" key="3">
    <source>
        <dbReference type="SAM" id="MobiDB-lite"/>
    </source>
</evidence>
<evidence type="ECO:0000259" key="4">
    <source>
        <dbReference type="Pfam" id="PF01636"/>
    </source>
</evidence>
<dbReference type="Proteomes" id="UP000293671">
    <property type="component" value="Unassembled WGS sequence"/>
</dbReference>
<comment type="caution">
    <text evidence="5">The sequence shown here is derived from an EMBL/GenBank/DDBJ whole genome shotgun (WGS) entry which is preliminary data.</text>
</comment>
<accession>A0A4Q7VVL6</accession>
<evidence type="ECO:0000256" key="2">
    <source>
        <dbReference type="ARBA" id="ARBA00022840"/>
    </source>
</evidence>
<dbReference type="InterPro" id="IPR002575">
    <property type="entry name" value="Aminoglycoside_PTrfase"/>
</dbReference>
<gene>
    <name evidence="5" type="ORF">EV670_1391</name>
</gene>
<keyword evidence="2" id="KW-0067">ATP-binding</keyword>
<evidence type="ECO:0000313" key="5">
    <source>
        <dbReference type="EMBL" id="RZU00680.1"/>
    </source>
</evidence>
<dbReference type="InterPro" id="IPR011009">
    <property type="entry name" value="Kinase-like_dom_sf"/>
</dbReference>
<feature type="domain" description="Aminoglycoside phosphotransferase" evidence="4">
    <location>
        <begin position="58"/>
        <end position="281"/>
    </location>
</feature>
<organism evidence="5 6">
    <name type="scientific">Rivibacter subsaxonicus</name>
    <dbReference type="NCBI Taxonomy" id="457575"/>
    <lineage>
        <taxon>Bacteria</taxon>
        <taxon>Pseudomonadati</taxon>
        <taxon>Pseudomonadota</taxon>
        <taxon>Betaproteobacteria</taxon>
        <taxon>Burkholderiales</taxon>
        <taxon>Rivibacter</taxon>
    </lineage>
</organism>
<dbReference type="AlphaFoldDB" id="A0A4Q7VVL6"/>